<feature type="non-terminal residue" evidence="1">
    <location>
        <position position="1"/>
    </location>
</feature>
<comment type="caution">
    <text evidence="1">The sequence shown here is derived from an EMBL/GenBank/DDBJ whole genome shotgun (WGS) entry which is preliminary data.</text>
</comment>
<dbReference type="Proteomes" id="UP000335636">
    <property type="component" value="Unassembled WGS sequence"/>
</dbReference>
<dbReference type="EMBL" id="CABDUW010001393">
    <property type="protein sequence ID" value="VTJ81153.1"/>
    <property type="molecule type" value="Genomic_DNA"/>
</dbReference>
<accession>A0A5E4CH35</accession>
<reference evidence="1" key="1">
    <citation type="submission" date="2019-04" db="EMBL/GenBank/DDBJ databases">
        <authorList>
            <person name="Alioto T."/>
            <person name="Alioto T."/>
        </authorList>
    </citation>
    <scope>NUCLEOTIDE SEQUENCE [LARGE SCALE GENOMIC DNA]</scope>
</reference>
<gene>
    <name evidence="1" type="ORF">MONAX_5E026115</name>
</gene>
<dbReference type="AlphaFoldDB" id="A0A5E4CH35"/>
<name>A0A5E4CH35_MARMO</name>
<organism evidence="1 2">
    <name type="scientific">Marmota monax</name>
    <name type="common">Woodchuck</name>
    <dbReference type="NCBI Taxonomy" id="9995"/>
    <lineage>
        <taxon>Eukaryota</taxon>
        <taxon>Metazoa</taxon>
        <taxon>Chordata</taxon>
        <taxon>Craniata</taxon>
        <taxon>Vertebrata</taxon>
        <taxon>Euteleostomi</taxon>
        <taxon>Mammalia</taxon>
        <taxon>Eutheria</taxon>
        <taxon>Euarchontoglires</taxon>
        <taxon>Glires</taxon>
        <taxon>Rodentia</taxon>
        <taxon>Sciuromorpha</taxon>
        <taxon>Sciuridae</taxon>
        <taxon>Xerinae</taxon>
        <taxon>Marmotini</taxon>
        <taxon>Marmota</taxon>
    </lineage>
</organism>
<protein>
    <submittedName>
        <fullName evidence="1">Uncharacterized protein</fullName>
    </submittedName>
</protein>
<proteinExistence type="predicted"/>
<sequence>TSTLLSISRIGPPSTTTHLPFEEYLHGCRLVPPPPWTKWGDLVSALPEPTLTDAECIVTGSQFLQLRKDRFLFTLLPHTKKSLPSTSFDFYDEDHETGRTFRLLVLENGTPTTELTVLKAV</sequence>
<evidence type="ECO:0000313" key="1">
    <source>
        <dbReference type="EMBL" id="VTJ81153.1"/>
    </source>
</evidence>
<evidence type="ECO:0000313" key="2">
    <source>
        <dbReference type="Proteomes" id="UP000335636"/>
    </source>
</evidence>
<keyword evidence="2" id="KW-1185">Reference proteome</keyword>
<feature type="non-terminal residue" evidence="1">
    <location>
        <position position="121"/>
    </location>
</feature>